<evidence type="ECO:0000313" key="4">
    <source>
        <dbReference type="Proteomes" id="UP001053296"/>
    </source>
</evidence>
<evidence type="ECO:0000256" key="1">
    <source>
        <dbReference type="ARBA" id="ARBA00022676"/>
    </source>
</evidence>
<dbReference type="EMBL" id="AP024485">
    <property type="protein sequence ID" value="BCS87187.1"/>
    <property type="molecule type" value="Genomic_DNA"/>
</dbReference>
<dbReference type="Gene3D" id="3.40.50.2000">
    <property type="entry name" value="Glycogen Phosphorylase B"/>
    <property type="match status" value="1"/>
</dbReference>
<dbReference type="PANTHER" id="PTHR30160:SF7">
    <property type="entry name" value="ADP-HEPTOSE--LPS HEPTOSYLTRANSFERASE 2"/>
    <property type="match status" value="1"/>
</dbReference>
<dbReference type="InterPro" id="IPR002201">
    <property type="entry name" value="Glyco_trans_9"/>
</dbReference>
<dbReference type="Proteomes" id="UP001053296">
    <property type="component" value="Chromosome"/>
</dbReference>
<evidence type="ECO:0000313" key="3">
    <source>
        <dbReference type="EMBL" id="BCS87187.1"/>
    </source>
</evidence>
<keyword evidence="1" id="KW-0328">Glycosyltransferase</keyword>
<keyword evidence="2" id="KW-0808">Transferase</keyword>
<proteinExistence type="predicted"/>
<dbReference type="CDD" id="cd03789">
    <property type="entry name" value="GT9_LPS_heptosyltransferase"/>
    <property type="match status" value="1"/>
</dbReference>
<reference evidence="3" key="1">
    <citation type="journal article" date="2022" name="Arch. Microbiol.">
        <title>Pseudodesulfovibrio sediminis sp. nov., a mesophilic and neutrophilic sulfate-reducing bacterium isolated from sediment of a brackish lake.</title>
        <authorList>
            <person name="Takahashi A."/>
            <person name="Kojima H."/>
            <person name="Watanabe M."/>
            <person name="Fukui M."/>
        </authorList>
    </citation>
    <scope>NUCLEOTIDE SEQUENCE</scope>
    <source>
        <strain evidence="3">SF6</strain>
    </source>
</reference>
<accession>A0ABM7P340</accession>
<dbReference type="SUPFAM" id="SSF53756">
    <property type="entry name" value="UDP-Glycosyltransferase/glycogen phosphorylase"/>
    <property type="match status" value="1"/>
</dbReference>
<dbReference type="InterPro" id="IPR051199">
    <property type="entry name" value="LPS_LOS_Heptosyltrfase"/>
</dbReference>
<organism evidence="3 4">
    <name type="scientific">Pseudodesulfovibrio sediminis</name>
    <dbReference type="NCBI Taxonomy" id="2810563"/>
    <lineage>
        <taxon>Bacteria</taxon>
        <taxon>Pseudomonadati</taxon>
        <taxon>Thermodesulfobacteriota</taxon>
        <taxon>Desulfovibrionia</taxon>
        <taxon>Desulfovibrionales</taxon>
        <taxon>Desulfovibrionaceae</taxon>
    </lineage>
</organism>
<gene>
    <name evidence="3" type="ORF">PSDVSF_04290</name>
</gene>
<name>A0ABM7P340_9BACT</name>
<sequence length="415" mass="45646">MKNYLVIQLARFGDLIQTKRLVATLTTRPDATVHLCVDISLEPLARLVYPDVIVHPILAHGTGLSGHDAALKMLVENRRSFAELSGIDFETIYNLNFSPLNFRLAALFDHEKVEGYSWHNGQEITGQWPAMAMRWSRLRRLGMNLVDFWAGYCPDMIVPEQVNPHASPKGGGIGVVLAGRESRRSLPASLLATMVTTMSSTVSGKIFLLGGASEHQAGQSLLKALSPSLQSRTENKAGKTDWAELVDLVGSLDMLLTPDTGTMHLAAHLGTPVRAFFLSSAWCFETGPYGLGHTVYQGVTECLPCLETQPCPYDVRCLGGFTAPQLQRFLITGKSDHTPEGILGFKSSFDALGQIYTSFAGEDADLQQRTVLRQFILQHLSGVSAGFSELEHAFAHEFYREKDWMTKIQPNATHG</sequence>
<keyword evidence="4" id="KW-1185">Reference proteome</keyword>
<dbReference type="RefSeq" id="WP_229593164.1">
    <property type="nucleotide sequence ID" value="NZ_AP024485.1"/>
</dbReference>
<dbReference type="Pfam" id="PF01075">
    <property type="entry name" value="Glyco_transf_9"/>
    <property type="match status" value="1"/>
</dbReference>
<protein>
    <submittedName>
        <fullName evidence="3">Heptosyltransferase</fullName>
    </submittedName>
</protein>
<evidence type="ECO:0000256" key="2">
    <source>
        <dbReference type="ARBA" id="ARBA00022679"/>
    </source>
</evidence>
<dbReference type="PANTHER" id="PTHR30160">
    <property type="entry name" value="TETRAACYLDISACCHARIDE 4'-KINASE-RELATED"/>
    <property type="match status" value="1"/>
</dbReference>